<evidence type="ECO:0000256" key="2">
    <source>
        <dbReference type="ARBA" id="ARBA00022801"/>
    </source>
</evidence>
<organism evidence="5 6">
    <name type="scientific">Pullulanibacillus pueri</name>
    <dbReference type="NCBI Taxonomy" id="1437324"/>
    <lineage>
        <taxon>Bacteria</taxon>
        <taxon>Bacillati</taxon>
        <taxon>Bacillota</taxon>
        <taxon>Bacilli</taxon>
        <taxon>Bacillales</taxon>
        <taxon>Sporolactobacillaceae</taxon>
        <taxon>Pullulanibacillus</taxon>
    </lineage>
</organism>
<evidence type="ECO:0000256" key="4">
    <source>
        <dbReference type="PIRSR" id="PIRSR001235-2"/>
    </source>
</evidence>
<dbReference type="InterPro" id="IPR010158">
    <property type="entry name" value="Amidase_Cbmase"/>
</dbReference>
<name>A0A8J3A0B8_9BACL</name>
<keyword evidence="6" id="KW-1185">Reference proteome</keyword>
<gene>
    <name evidence="5" type="ORF">GCM10007096_41320</name>
</gene>
<dbReference type="Pfam" id="PF01546">
    <property type="entry name" value="Peptidase_M20"/>
    <property type="match status" value="1"/>
</dbReference>
<comment type="caution">
    <text evidence="5">The sequence shown here is derived from an EMBL/GenBank/DDBJ whole genome shotgun (WGS) entry which is preliminary data.</text>
</comment>
<evidence type="ECO:0000256" key="3">
    <source>
        <dbReference type="PIRSR" id="PIRSR001235-1"/>
    </source>
</evidence>
<dbReference type="PANTHER" id="PTHR32494">
    <property type="entry name" value="ALLANTOATE DEIMINASE-RELATED"/>
    <property type="match status" value="1"/>
</dbReference>
<proteinExistence type="inferred from homology"/>
<feature type="binding site" evidence="3">
    <location>
        <position position="381"/>
    </location>
    <ligand>
        <name>Zn(2+)</name>
        <dbReference type="ChEBI" id="CHEBI:29105"/>
        <label>2</label>
    </ligand>
</feature>
<dbReference type="SUPFAM" id="SSF53187">
    <property type="entry name" value="Zn-dependent exopeptidases"/>
    <property type="match status" value="1"/>
</dbReference>
<accession>A0A8J3A0B8</accession>
<comment type="similarity">
    <text evidence="1">Belongs to the peptidase M20 family.</text>
</comment>
<dbReference type="InterPro" id="IPR001261">
    <property type="entry name" value="ArgE/DapE_CS"/>
</dbReference>
<dbReference type="PANTHER" id="PTHR32494:SF5">
    <property type="entry name" value="ALLANTOATE AMIDOHYDROLASE"/>
    <property type="match status" value="1"/>
</dbReference>
<dbReference type="GO" id="GO:0016813">
    <property type="term" value="F:hydrolase activity, acting on carbon-nitrogen (but not peptide) bonds, in linear amidines"/>
    <property type="evidence" value="ECO:0007669"/>
    <property type="project" value="InterPro"/>
</dbReference>
<evidence type="ECO:0000256" key="1">
    <source>
        <dbReference type="ARBA" id="ARBA00006153"/>
    </source>
</evidence>
<dbReference type="NCBIfam" id="TIGR01879">
    <property type="entry name" value="hydantase"/>
    <property type="match status" value="1"/>
</dbReference>
<feature type="binding site" evidence="4">
    <location>
        <position position="274"/>
    </location>
    <ligand>
        <name>allantoate</name>
        <dbReference type="ChEBI" id="CHEBI:17536"/>
    </ligand>
</feature>
<dbReference type="GO" id="GO:0046872">
    <property type="term" value="F:metal ion binding"/>
    <property type="evidence" value="ECO:0007669"/>
    <property type="project" value="UniProtKB-KW"/>
</dbReference>
<dbReference type="NCBIfam" id="NF006771">
    <property type="entry name" value="PRK09290.1-5"/>
    <property type="match status" value="1"/>
</dbReference>
<dbReference type="RefSeq" id="WP_188499282.1">
    <property type="nucleotide sequence ID" value="NZ_BMFV01000054.1"/>
</dbReference>
<feature type="binding site" evidence="4">
    <location>
        <position position="213"/>
    </location>
    <ligand>
        <name>allantoate</name>
        <dbReference type="ChEBI" id="CHEBI:17536"/>
    </ligand>
</feature>
<protein>
    <submittedName>
        <fullName evidence="5">Putative hydrolase</fullName>
    </submittedName>
</protein>
<sequence>MNLKRIKGTLTQFNQIGYSENGMNRLAYTVDELRAKKLFMSICEKEGMTVRVDDCGNIIARREGTNPALPPVAMGSHLDTVIDGGQYDGTVGVVAGIEVIRCLNDRNLQTKHPIEVICFTAEESSRFGVATIGSKAMAGKLFKEKIGSLKDRNDITFQEAFKRAGFDFDMIENASKNPGDFNAFFEMHIEQGPVLEKKGKKIGIVTGIAAPTRIKVTLEGKASHSGTTPMDLRRDAFLGAAELGLIVERAAKSEADKGTVATVGDCTIRPGAMNVVPGRAEVKIDIRGIDGDSKQRVWVNIMEGLDDIEHRRHLMTRTEIMMDDQPVPLKKEVISSLLDTCRKLGLSCIQMPSGAGHDAMNMASLCPTGLIFIPCRDGLSHHKDEFAALEDIGVGILLLEEEVLKWATLDHGRMDQAAMGEKSHESL</sequence>
<evidence type="ECO:0000313" key="5">
    <source>
        <dbReference type="EMBL" id="GGH88606.1"/>
    </source>
</evidence>
<keyword evidence="2 5" id="KW-0378">Hydrolase</keyword>
<feature type="binding site" evidence="3">
    <location>
        <position position="88"/>
    </location>
    <ligand>
        <name>Zn(2+)</name>
        <dbReference type="ChEBI" id="CHEBI:29105"/>
        <label>2</label>
    </ligand>
</feature>
<dbReference type="PROSITE" id="PS00758">
    <property type="entry name" value="ARGE_DAPE_CPG2_1"/>
    <property type="match status" value="1"/>
</dbReference>
<reference evidence="5" key="2">
    <citation type="submission" date="2020-09" db="EMBL/GenBank/DDBJ databases">
        <authorList>
            <person name="Sun Q."/>
            <person name="Zhou Y."/>
        </authorList>
    </citation>
    <scope>NUCLEOTIDE SEQUENCE</scope>
    <source>
        <strain evidence="5">CGMCC 1.12777</strain>
    </source>
</reference>
<dbReference type="EMBL" id="BMFV01000054">
    <property type="protein sequence ID" value="GGH88606.1"/>
    <property type="molecule type" value="Genomic_DNA"/>
</dbReference>
<keyword evidence="3" id="KW-0479">Metal-binding</keyword>
<dbReference type="AlphaFoldDB" id="A0A8J3A0B8"/>
<dbReference type="InterPro" id="IPR036264">
    <property type="entry name" value="Bact_exopeptidase_dim_dom"/>
</dbReference>
<keyword evidence="3" id="KW-0862">Zinc</keyword>
<dbReference type="Proteomes" id="UP000656813">
    <property type="component" value="Unassembled WGS sequence"/>
</dbReference>
<dbReference type="InterPro" id="IPR002933">
    <property type="entry name" value="Peptidase_M20"/>
</dbReference>
<feature type="binding site" evidence="3">
    <location>
        <position position="77"/>
    </location>
    <ligand>
        <name>Zn(2+)</name>
        <dbReference type="ChEBI" id="CHEBI:29105"/>
        <label>1</label>
    </ligand>
</feature>
<feature type="binding site" evidence="3">
    <location>
        <position position="88"/>
    </location>
    <ligand>
        <name>Zn(2+)</name>
        <dbReference type="ChEBI" id="CHEBI:29105"/>
        <label>1</label>
    </ligand>
</feature>
<dbReference type="SUPFAM" id="SSF55031">
    <property type="entry name" value="Bacterial exopeptidase dimerisation domain"/>
    <property type="match status" value="1"/>
</dbReference>
<feature type="binding site" evidence="4">
    <location>
        <position position="287"/>
    </location>
    <ligand>
        <name>allantoate</name>
        <dbReference type="ChEBI" id="CHEBI:17536"/>
    </ligand>
</feature>
<feature type="binding site" evidence="3">
    <location>
        <position position="123"/>
    </location>
    <ligand>
        <name>Zn(2+)</name>
        <dbReference type="ChEBI" id="CHEBI:29105"/>
        <label>2</label>
    </ligand>
</feature>
<dbReference type="Gene3D" id="3.30.70.360">
    <property type="match status" value="1"/>
</dbReference>
<evidence type="ECO:0000313" key="6">
    <source>
        <dbReference type="Proteomes" id="UP000656813"/>
    </source>
</evidence>
<feature type="binding site" evidence="3">
    <location>
        <position position="188"/>
    </location>
    <ligand>
        <name>Zn(2+)</name>
        <dbReference type="ChEBI" id="CHEBI:29105"/>
        <label>1</label>
    </ligand>
</feature>
<comment type="cofactor">
    <cofactor evidence="3">
        <name>Zn(2+)</name>
        <dbReference type="ChEBI" id="CHEBI:29105"/>
    </cofactor>
    <text evidence="3">Binds 2 Zn(2+) ions per subunit.</text>
</comment>
<dbReference type="CDD" id="cd03884">
    <property type="entry name" value="M20_bAS"/>
    <property type="match status" value="1"/>
</dbReference>
<reference evidence="5" key="1">
    <citation type="journal article" date="2014" name="Int. J. Syst. Evol. Microbiol.">
        <title>Complete genome sequence of Corynebacterium casei LMG S-19264T (=DSM 44701T), isolated from a smear-ripened cheese.</title>
        <authorList>
            <consortium name="US DOE Joint Genome Institute (JGI-PGF)"/>
            <person name="Walter F."/>
            <person name="Albersmeier A."/>
            <person name="Kalinowski J."/>
            <person name="Ruckert C."/>
        </authorList>
    </citation>
    <scope>NUCLEOTIDE SEQUENCE</scope>
    <source>
        <strain evidence="5">CGMCC 1.12777</strain>
    </source>
</reference>
<dbReference type="PIRSF" id="PIRSF001235">
    <property type="entry name" value="Amidase_carbamoylase"/>
    <property type="match status" value="1"/>
</dbReference>
<dbReference type="Gene3D" id="3.40.630.10">
    <property type="entry name" value="Zn peptidases"/>
    <property type="match status" value="1"/>
</dbReference>